<evidence type="ECO:0000259" key="3">
    <source>
        <dbReference type="PROSITE" id="PS50801"/>
    </source>
</evidence>
<dbReference type="Pfam" id="PF13466">
    <property type="entry name" value="STAS_2"/>
    <property type="match status" value="1"/>
</dbReference>
<organism evidence="4 5">
    <name type="scientific">Asanoa ishikariensis</name>
    <dbReference type="NCBI Taxonomy" id="137265"/>
    <lineage>
        <taxon>Bacteria</taxon>
        <taxon>Bacillati</taxon>
        <taxon>Actinomycetota</taxon>
        <taxon>Actinomycetes</taxon>
        <taxon>Micromonosporales</taxon>
        <taxon>Micromonosporaceae</taxon>
        <taxon>Asanoa</taxon>
    </lineage>
</organism>
<dbReference type="GO" id="GO:0043856">
    <property type="term" value="F:anti-sigma factor antagonist activity"/>
    <property type="evidence" value="ECO:0007669"/>
    <property type="project" value="InterPro"/>
</dbReference>
<name>A0A1H3R1C8_9ACTN</name>
<dbReference type="RefSeq" id="WP_239083600.1">
    <property type="nucleotide sequence ID" value="NZ_BOND01000008.1"/>
</dbReference>
<comment type="similarity">
    <text evidence="1 2">Belongs to the anti-sigma-factor antagonist family.</text>
</comment>
<reference evidence="5" key="1">
    <citation type="submission" date="2016-10" db="EMBL/GenBank/DDBJ databases">
        <authorList>
            <person name="Varghese N."/>
            <person name="Submissions S."/>
        </authorList>
    </citation>
    <scope>NUCLEOTIDE SEQUENCE [LARGE SCALE GENOMIC DNA]</scope>
    <source>
        <strain evidence="5">DSM 44718</strain>
    </source>
</reference>
<dbReference type="SUPFAM" id="SSF52091">
    <property type="entry name" value="SpoIIaa-like"/>
    <property type="match status" value="1"/>
</dbReference>
<dbReference type="PROSITE" id="PS50801">
    <property type="entry name" value="STAS"/>
    <property type="match status" value="1"/>
</dbReference>
<accession>A0A1H3R1C8</accession>
<dbReference type="CDD" id="cd07043">
    <property type="entry name" value="STAS_anti-anti-sigma_factors"/>
    <property type="match status" value="1"/>
</dbReference>
<keyword evidence="5" id="KW-1185">Reference proteome</keyword>
<dbReference type="InterPro" id="IPR036513">
    <property type="entry name" value="STAS_dom_sf"/>
</dbReference>
<dbReference type="Gene3D" id="3.30.750.24">
    <property type="entry name" value="STAS domain"/>
    <property type="match status" value="1"/>
</dbReference>
<proteinExistence type="inferred from homology"/>
<dbReference type="PANTHER" id="PTHR33495:SF2">
    <property type="entry name" value="ANTI-SIGMA FACTOR ANTAGONIST TM_1081-RELATED"/>
    <property type="match status" value="1"/>
</dbReference>
<evidence type="ECO:0000256" key="2">
    <source>
        <dbReference type="RuleBase" id="RU003749"/>
    </source>
</evidence>
<dbReference type="AlphaFoldDB" id="A0A1H3R1C8"/>
<dbReference type="InterPro" id="IPR003658">
    <property type="entry name" value="Anti-sigma_ant"/>
</dbReference>
<protein>
    <recommendedName>
        <fullName evidence="2">Anti-sigma factor antagonist</fullName>
    </recommendedName>
</protein>
<dbReference type="PANTHER" id="PTHR33495">
    <property type="entry name" value="ANTI-SIGMA FACTOR ANTAGONIST TM_1081-RELATED-RELATED"/>
    <property type="match status" value="1"/>
</dbReference>
<feature type="domain" description="STAS" evidence="3">
    <location>
        <begin position="26"/>
        <end position="127"/>
    </location>
</feature>
<dbReference type="NCBIfam" id="TIGR00377">
    <property type="entry name" value="ant_ant_sig"/>
    <property type="match status" value="1"/>
</dbReference>
<evidence type="ECO:0000313" key="4">
    <source>
        <dbReference type="EMBL" id="SDZ19111.1"/>
    </source>
</evidence>
<dbReference type="STRING" id="137265.SAMN05421684_3353"/>
<sequence length="127" mass="13398">MNTDPAAPRQATGGPRIEETELVAPLVVTAEPAGELVRLRLAGELDMSTAPELLQRIIALATGGTPRLVIDLAALTFCDSAGLTTFVRGDRRCVEAGGWLRLTGAYGHVARVIEISGVEDSLGYRPS</sequence>
<dbReference type="InterPro" id="IPR058548">
    <property type="entry name" value="MlaB-like_STAS"/>
</dbReference>
<evidence type="ECO:0000256" key="1">
    <source>
        <dbReference type="ARBA" id="ARBA00009013"/>
    </source>
</evidence>
<dbReference type="Proteomes" id="UP000199632">
    <property type="component" value="Unassembled WGS sequence"/>
</dbReference>
<dbReference type="EMBL" id="FNQB01000002">
    <property type="protein sequence ID" value="SDZ19111.1"/>
    <property type="molecule type" value="Genomic_DNA"/>
</dbReference>
<evidence type="ECO:0000313" key="5">
    <source>
        <dbReference type="Proteomes" id="UP000199632"/>
    </source>
</evidence>
<gene>
    <name evidence="4" type="ORF">SAMN05421684_3353</name>
</gene>
<dbReference type="InterPro" id="IPR002645">
    <property type="entry name" value="STAS_dom"/>
</dbReference>